<evidence type="ECO:0000313" key="3">
    <source>
        <dbReference type="Proteomes" id="UP000199161"/>
    </source>
</evidence>
<reference evidence="3" key="1">
    <citation type="submission" date="2016-10" db="EMBL/GenBank/DDBJ databases">
        <authorList>
            <person name="Varghese N."/>
            <person name="Submissions S."/>
        </authorList>
    </citation>
    <scope>NUCLEOTIDE SEQUENCE [LARGE SCALE GENOMIC DNA]</scope>
    <source>
        <strain evidence="3">DSM 13078</strain>
    </source>
</reference>
<dbReference type="InterPro" id="IPR046783">
    <property type="entry name" value="HTH_63"/>
</dbReference>
<feature type="region of interest" description="Disordered" evidence="1">
    <location>
        <begin position="159"/>
        <end position="210"/>
    </location>
</feature>
<gene>
    <name evidence="2" type="ORF">SAMN05444422_102481</name>
</gene>
<organism evidence="2 3">
    <name type="scientific">Natronobacterium haloterrestre</name>
    <name type="common">Halobiforma haloterrestris</name>
    <dbReference type="NCBI Taxonomy" id="148448"/>
    <lineage>
        <taxon>Archaea</taxon>
        <taxon>Methanobacteriati</taxon>
        <taxon>Methanobacteriota</taxon>
        <taxon>Stenosarchaea group</taxon>
        <taxon>Halobacteria</taxon>
        <taxon>Halobacteriales</taxon>
        <taxon>Natrialbaceae</taxon>
        <taxon>Natronobacterium</taxon>
    </lineage>
</organism>
<evidence type="ECO:0000313" key="2">
    <source>
        <dbReference type="EMBL" id="SFB86876.1"/>
    </source>
</evidence>
<dbReference type="AlphaFoldDB" id="A0A1I1EJK5"/>
<accession>A0A1I1EJK5</accession>
<evidence type="ECO:0000256" key="1">
    <source>
        <dbReference type="SAM" id="MobiDB-lite"/>
    </source>
</evidence>
<name>A0A1I1EJK5_NATHA</name>
<proteinExistence type="predicted"/>
<dbReference type="Proteomes" id="UP000199161">
    <property type="component" value="Unassembled WGS sequence"/>
</dbReference>
<keyword evidence="3" id="KW-1185">Reference proteome</keyword>
<dbReference type="Pfam" id="PF20575">
    <property type="entry name" value="HTH_63"/>
    <property type="match status" value="1"/>
</dbReference>
<dbReference type="RefSeq" id="WP_029601532.1">
    <property type="nucleotide sequence ID" value="NZ_FOKW01000002.1"/>
</dbReference>
<sequence length="210" mass="23330">MAPPRSGPTTVELWIRSFAPVSTGPTQERAIERVDAIERDSDREIETAVRVWGKEIERGPETSAGPGTDGVRIPQLERIDRRLDAFEEWANRTDRRLKPFFRPRTVESTITGESREVWRLPTIALAEFVDGDLIHVAPCTDGRRTIDVFDRLEALEATGETDADPDDSVLRYDDAATNAAAETDGSISERPPDGDGSVDRQLEPSSSGRR</sequence>
<protein>
    <submittedName>
        <fullName evidence="2">Uncharacterized protein</fullName>
    </submittedName>
</protein>
<dbReference type="EMBL" id="FOKW01000002">
    <property type="protein sequence ID" value="SFB86876.1"/>
    <property type="molecule type" value="Genomic_DNA"/>
</dbReference>
<dbReference type="GeneID" id="30921190"/>
<feature type="compositionally biased region" description="Low complexity" evidence="1">
    <location>
        <begin position="175"/>
        <end position="184"/>
    </location>
</feature>
<feature type="compositionally biased region" description="Basic and acidic residues" evidence="1">
    <location>
        <begin position="190"/>
        <end position="202"/>
    </location>
</feature>